<gene>
    <name evidence="1" type="ORF">LTR37_007964</name>
</gene>
<organism evidence="1 2">
    <name type="scientific">Vermiconidia calcicola</name>
    <dbReference type="NCBI Taxonomy" id="1690605"/>
    <lineage>
        <taxon>Eukaryota</taxon>
        <taxon>Fungi</taxon>
        <taxon>Dikarya</taxon>
        <taxon>Ascomycota</taxon>
        <taxon>Pezizomycotina</taxon>
        <taxon>Dothideomycetes</taxon>
        <taxon>Dothideomycetidae</taxon>
        <taxon>Mycosphaerellales</taxon>
        <taxon>Extremaceae</taxon>
        <taxon>Vermiconidia</taxon>
    </lineage>
</organism>
<evidence type="ECO:0000313" key="1">
    <source>
        <dbReference type="EMBL" id="KAK3714162.1"/>
    </source>
</evidence>
<comment type="caution">
    <text evidence="1">The sequence shown here is derived from an EMBL/GenBank/DDBJ whole genome shotgun (WGS) entry which is preliminary data.</text>
</comment>
<accession>A0ACC3NBZ5</accession>
<reference evidence="1" key="1">
    <citation type="submission" date="2023-07" db="EMBL/GenBank/DDBJ databases">
        <title>Black Yeasts Isolated from many extreme environments.</title>
        <authorList>
            <person name="Coleine C."/>
            <person name="Stajich J.E."/>
            <person name="Selbmann L."/>
        </authorList>
    </citation>
    <scope>NUCLEOTIDE SEQUENCE</scope>
    <source>
        <strain evidence="1">CCFEE 5714</strain>
    </source>
</reference>
<protein>
    <submittedName>
        <fullName evidence="1">Uncharacterized protein</fullName>
    </submittedName>
</protein>
<keyword evidence="2" id="KW-1185">Reference proteome</keyword>
<sequence>MEKVDTTRDEKAETSPRRSQDDFEKSNVGGAFVEDPVRAKRLVRRMDIRILPICAWVYLLNYLDRGNIGNGKVLNEETGDSLLQKTNMDTKKYAVAVSLFSLAYMLFEVPSNWVMKRYVRPSIWLGTLLAFWSILTLGFAGIQNYPTVVVLRFLIGAAEAGFFPGIVYLITFWYPVEERSVRIAVVLASATAAGAFGGCIAYGMGHLNNVGGLEGFRWLFLIEGLISIVSVLLLVLCLPDYPARAKWLNDSDKKYIQDRIAVKGGGYTKEHATKKEIMETVASPRMLAHYFAYLVNCIPLGSLTFFSPTIVSGLGFDSVQAQLMTVPPWVLGYFFSLFLGWSADRTNSRGFHVMCASILGAIGWVTAGSLPADAYTARYGCLFLCACGAFPSSGPLSAWVTCNVPSIVTMAIATAMNNSTAGVSQILAQWIWRSEEELTGYPTGNYVCAACSFITAMVALSLRLWYGRLNKIGALDAAGKERIWLL</sequence>
<evidence type="ECO:0000313" key="2">
    <source>
        <dbReference type="Proteomes" id="UP001281147"/>
    </source>
</evidence>
<dbReference type="EMBL" id="JAUTXU010000057">
    <property type="protein sequence ID" value="KAK3714162.1"/>
    <property type="molecule type" value="Genomic_DNA"/>
</dbReference>
<dbReference type="Proteomes" id="UP001281147">
    <property type="component" value="Unassembled WGS sequence"/>
</dbReference>
<name>A0ACC3NBZ5_9PEZI</name>
<proteinExistence type="predicted"/>